<evidence type="ECO:0000313" key="2">
    <source>
        <dbReference type="EMBL" id="QNR25820.1"/>
    </source>
</evidence>
<dbReference type="KEGG" id="chyd:H4K34_08240"/>
<dbReference type="EMBL" id="CP060139">
    <property type="protein sequence ID" value="QNR25820.1"/>
    <property type="molecule type" value="Genomic_DNA"/>
</dbReference>
<accession>A0A7H0VJC2</accession>
<dbReference type="InterPro" id="IPR013435">
    <property type="entry name" value="Mobile_mystery_prot_A"/>
</dbReference>
<gene>
    <name evidence="2" type="ORF">H4K34_08240</name>
</gene>
<evidence type="ECO:0000259" key="1">
    <source>
        <dbReference type="PROSITE" id="PS50943"/>
    </source>
</evidence>
<dbReference type="Gene3D" id="1.10.260.40">
    <property type="entry name" value="lambda repressor-like DNA-binding domains"/>
    <property type="match status" value="1"/>
</dbReference>
<protein>
    <submittedName>
        <fullName evidence="2">Mobile mystery protein A</fullName>
    </submittedName>
</protein>
<dbReference type="RefSeq" id="WP_210760345.1">
    <property type="nucleotide sequence ID" value="NZ_CP060139.1"/>
</dbReference>
<name>A0A7H0VJC2_9FLAO</name>
<dbReference type="InterPro" id="IPR001387">
    <property type="entry name" value="Cro/C1-type_HTH"/>
</dbReference>
<dbReference type="SMART" id="SM00530">
    <property type="entry name" value="HTH_XRE"/>
    <property type="match status" value="1"/>
</dbReference>
<dbReference type="PROSITE" id="PS50943">
    <property type="entry name" value="HTH_CROC1"/>
    <property type="match status" value="1"/>
</dbReference>
<dbReference type="AlphaFoldDB" id="A0A7H0VJC2"/>
<dbReference type="InterPro" id="IPR010982">
    <property type="entry name" value="Lambda_DNA-bd_dom_sf"/>
</dbReference>
<dbReference type="GO" id="GO:0003677">
    <property type="term" value="F:DNA binding"/>
    <property type="evidence" value="ECO:0007669"/>
    <property type="project" value="InterPro"/>
</dbReference>
<feature type="domain" description="HTH cro/C1-type" evidence="1">
    <location>
        <begin position="33"/>
        <end position="89"/>
    </location>
</feature>
<dbReference type="NCBIfam" id="TIGR02612">
    <property type="entry name" value="mob_myst_A"/>
    <property type="match status" value="1"/>
</dbReference>
<proteinExistence type="predicted"/>
<sequence>MRSAKKLQLEQLEKKLKPFAKAQEGQIPEAGWIKAIRSGLNMTMAQLGVKLNITRQGVKKLEDNEANGSISLNSLRQTAEALEFKLVYALVPKDGSIQNLINQKAEELARKIVLRTHQSMKLENQAIAEKKIKLAISELSEELKRDLNKSLWD</sequence>
<dbReference type="Proteomes" id="UP000516305">
    <property type="component" value="Chromosome"/>
</dbReference>
<keyword evidence="3" id="KW-1185">Reference proteome</keyword>
<organism evidence="2 3">
    <name type="scientific">Croceimicrobium hydrocarbonivorans</name>
    <dbReference type="NCBI Taxonomy" id="2761580"/>
    <lineage>
        <taxon>Bacteria</taxon>
        <taxon>Pseudomonadati</taxon>
        <taxon>Bacteroidota</taxon>
        <taxon>Flavobacteriia</taxon>
        <taxon>Flavobacteriales</taxon>
        <taxon>Owenweeksiaceae</taxon>
        <taxon>Croceimicrobium</taxon>
    </lineage>
</organism>
<evidence type="ECO:0000313" key="3">
    <source>
        <dbReference type="Proteomes" id="UP000516305"/>
    </source>
</evidence>
<dbReference type="SUPFAM" id="SSF47413">
    <property type="entry name" value="lambda repressor-like DNA-binding domains"/>
    <property type="match status" value="1"/>
</dbReference>
<dbReference type="CDD" id="cd00093">
    <property type="entry name" value="HTH_XRE"/>
    <property type="match status" value="1"/>
</dbReference>
<reference evidence="2 3" key="1">
    <citation type="submission" date="2020-08" db="EMBL/GenBank/DDBJ databases">
        <title>Croceimicrobium hydrocarbonivorans gen. nov., sp. nov., a novel marine bacterium isolated from a bacterial consortium that degrades polyethylene terephthalate.</title>
        <authorList>
            <person name="Liu R."/>
        </authorList>
    </citation>
    <scope>NUCLEOTIDE SEQUENCE [LARGE SCALE GENOMIC DNA]</scope>
    <source>
        <strain evidence="2 3">A20-9</strain>
    </source>
</reference>